<keyword evidence="2" id="KW-1185">Reference proteome</keyword>
<gene>
    <name evidence="1" type="ORF">FHP06_11070</name>
</gene>
<sequence>MVMPDDPEVLEIQAVMRAAGWSGSTSILRELHTWLRLGHELASYEATIDDYTNDLCSRDYLETVLGLAKDELRREVEAQVAAGDAAFRQATEADDGQRLANFYRLDSNDGWWWRRRPKYGPLAAYLVDATLPQEISDLCEAVESEQLVELAARATGASDESLAAVSALLRSAADAAASGNRTAAVAALESAARVVVDEWKLTAPLGATLCELAQSARS</sequence>
<accession>A0A5C8NH25</accession>
<proteinExistence type="predicted"/>
<name>A0A5C8NH25_9ACTN</name>
<organism evidence="1 2">
    <name type="scientific">Aeromicrobium terrae</name>
    <dbReference type="NCBI Taxonomy" id="2498846"/>
    <lineage>
        <taxon>Bacteria</taxon>
        <taxon>Bacillati</taxon>
        <taxon>Actinomycetota</taxon>
        <taxon>Actinomycetes</taxon>
        <taxon>Propionibacteriales</taxon>
        <taxon>Nocardioidaceae</taxon>
        <taxon>Aeromicrobium</taxon>
    </lineage>
</organism>
<reference evidence="1 2" key="1">
    <citation type="submission" date="2019-06" db="EMBL/GenBank/DDBJ databases">
        <title>Aeromicrobium sp. nov., isolated from a maize field.</title>
        <authorList>
            <person name="Lin S.-Y."/>
            <person name="Tsai C.-F."/>
            <person name="Young C.-C."/>
        </authorList>
    </citation>
    <scope>NUCLEOTIDE SEQUENCE [LARGE SCALE GENOMIC DNA]</scope>
    <source>
        <strain evidence="1 2">CC-CFT486</strain>
    </source>
</reference>
<evidence type="ECO:0000313" key="1">
    <source>
        <dbReference type="EMBL" id="TXL57878.1"/>
    </source>
</evidence>
<comment type="caution">
    <text evidence="1">The sequence shown here is derived from an EMBL/GenBank/DDBJ whole genome shotgun (WGS) entry which is preliminary data.</text>
</comment>
<dbReference type="Proteomes" id="UP000321571">
    <property type="component" value="Unassembled WGS sequence"/>
</dbReference>
<dbReference type="RefSeq" id="WP_147686744.1">
    <property type="nucleotide sequence ID" value="NZ_VDUX01000005.1"/>
</dbReference>
<evidence type="ECO:0000313" key="2">
    <source>
        <dbReference type="Proteomes" id="UP000321571"/>
    </source>
</evidence>
<dbReference type="OrthoDB" id="7210783at2"/>
<dbReference type="EMBL" id="VDUX01000005">
    <property type="protein sequence ID" value="TXL57878.1"/>
    <property type="molecule type" value="Genomic_DNA"/>
</dbReference>
<dbReference type="AlphaFoldDB" id="A0A5C8NH25"/>
<protein>
    <submittedName>
        <fullName evidence="1">Uncharacterized protein</fullName>
    </submittedName>
</protein>